<reference evidence="3 4" key="1">
    <citation type="submission" date="2023-08" db="EMBL/GenBank/DDBJ databases">
        <title>Black Yeasts Isolated from many extreme environments.</title>
        <authorList>
            <person name="Coleine C."/>
            <person name="Stajich J.E."/>
            <person name="Selbmann L."/>
        </authorList>
    </citation>
    <scope>NUCLEOTIDE SEQUENCE [LARGE SCALE GENOMIC DNA]</scope>
    <source>
        <strain evidence="3 4">CCFEE 5935</strain>
    </source>
</reference>
<dbReference type="Proteomes" id="UP001337655">
    <property type="component" value="Unassembled WGS sequence"/>
</dbReference>
<evidence type="ECO:0000256" key="2">
    <source>
        <dbReference type="SAM" id="SignalP"/>
    </source>
</evidence>
<dbReference type="EMBL" id="JAVRRT010000003">
    <property type="protein sequence ID" value="KAK5173659.1"/>
    <property type="molecule type" value="Genomic_DNA"/>
</dbReference>
<organism evidence="3 4">
    <name type="scientific">Saxophila tyrrhenica</name>
    <dbReference type="NCBI Taxonomy" id="1690608"/>
    <lineage>
        <taxon>Eukaryota</taxon>
        <taxon>Fungi</taxon>
        <taxon>Dikarya</taxon>
        <taxon>Ascomycota</taxon>
        <taxon>Pezizomycotina</taxon>
        <taxon>Dothideomycetes</taxon>
        <taxon>Dothideomycetidae</taxon>
        <taxon>Mycosphaerellales</taxon>
        <taxon>Extremaceae</taxon>
        <taxon>Saxophila</taxon>
    </lineage>
</organism>
<keyword evidence="4" id="KW-1185">Reference proteome</keyword>
<keyword evidence="2" id="KW-0732">Signal</keyword>
<evidence type="ECO:0000313" key="4">
    <source>
        <dbReference type="Proteomes" id="UP001337655"/>
    </source>
</evidence>
<name>A0AAV9PIW7_9PEZI</name>
<sequence>MQFTTLALVAALAGSITASPGSAEVRNDMAARAAYENMGRMLYEPDRPNASYSPRPPQHQAGLQLRSQSHLQ</sequence>
<protein>
    <submittedName>
        <fullName evidence="3">Uncharacterized protein</fullName>
    </submittedName>
</protein>
<evidence type="ECO:0000256" key="1">
    <source>
        <dbReference type="SAM" id="MobiDB-lite"/>
    </source>
</evidence>
<dbReference type="RefSeq" id="XP_064662354.1">
    <property type="nucleotide sequence ID" value="XM_064799599.1"/>
</dbReference>
<feature type="region of interest" description="Disordered" evidence="1">
    <location>
        <begin position="44"/>
        <end position="72"/>
    </location>
</feature>
<proteinExistence type="predicted"/>
<dbReference type="GeneID" id="89923687"/>
<dbReference type="AlphaFoldDB" id="A0AAV9PIW7"/>
<accession>A0AAV9PIW7</accession>
<evidence type="ECO:0000313" key="3">
    <source>
        <dbReference type="EMBL" id="KAK5173659.1"/>
    </source>
</evidence>
<comment type="caution">
    <text evidence="3">The sequence shown here is derived from an EMBL/GenBank/DDBJ whole genome shotgun (WGS) entry which is preliminary data.</text>
</comment>
<gene>
    <name evidence="3" type="ORF">LTR77_002340</name>
</gene>
<feature type="signal peptide" evidence="2">
    <location>
        <begin position="1"/>
        <end position="18"/>
    </location>
</feature>
<feature type="chain" id="PRO_5043586533" evidence="2">
    <location>
        <begin position="19"/>
        <end position="72"/>
    </location>
</feature>